<gene>
    <name evidence="1" type="ORF">H9968_04515</name>
</gene>
<protein>
    <submittedName>
        <fullName evidence="1">Rpn family recombination-promoting nuclease/putative transposase</fullName>
    </submittedName>
</protein>
<evidence type="ECO:0000313" key="1">
    <source>
        <dbReference type="EMBL" id="HIZ39179.1"/>
    </source>
</evidence>
<reference evidence="1" key="1">
    <citation type="journal article" date="2021" name="PeerJ">
        <title>Extensive microbial diversity within the chicken gut microbiome revealed by metagenomics and culture.</title>
        <authorList>
            <person name="Gilroy R."/>
            <person name="Ravi A."/>
            <person name="Getino M."/>
            <person name="Pursley I."/>
            <person name="Horton D.L."/>
            <person name="Alikhan N.F."/>
            <person name="Baker D."/>
            <person name="Gharbi K."/>
            <person name="Hall N."/>
            <person name="Watson M."/>
            <person name="Adriaenssens E.M."/>
            <person name="Foster-Nyarko E."/>
            <person name="Jarju S."/>
            <person name="Secka A."/>
            <person name="Antonio M."/>
            <person name="Oren A."/>
            <person name="Chaudhuri R.R."/>
            <person name="La Ragione R."/>
            <person name="Hildebrand F."/>
            <person name="Pallen M.J."/>
        </authorList>
    </citation>
    <scope>NUCLEOTIDE SEQUENCE</scope>
    <source>
        <strain evidence="1">CHK179-28034</strain>
    </source>
</reference>
<dbReference type="AlphaFoldDB" id="A0A9D2EK48"/>
<name>A0A9D2EK48_9FIRM</name>
<accession>A0A9D2EK48</accession>
<dbReference type="EMBL" id="DXBR01000045">
    <property type="protein sequence ID" value="HIZ39179.1"/>
    <property type="molecule type" value="Genomic_DNA"/>
</dbReference>
<sequence length="313" mass="36184">MQTSFAHSIEDDPQKRQLDEQCKIVLSHKPLLARILKRTVEEVADMEIDEIIASIEGSPSIGNVPFLEGEERIEGSNTESTSRNEGTIYYDIRFYILVNEGKTKILFDVEAQKNYYPGYKIVTRGLVYCARMISSQINQEFDLKHYDNLKKVYSIWICFNPPDYIGNAISRYHIQKEDLLTGIPDEKEAYDKLEVVMICLREDMDQKDDKLIGLLNTVFSSEKSKEEIKEELSGQYGIPMEDGFGKEVDLMCNLSEMYEERGMERGMEIGELIGKIMMCKEFGFSDEETAEKLNISVKTLRETLKKRDLQLQR</sequence>
<proteinExistence type="predicted"/>
<reference evidence="1" key="2">
    <citation type="submission" date="2021-04" db="EMBL/GenBank/DDBJ databases">
        <authorList>
            <person name="Gilroy R."/>
        </authorList>
    </citation>
    <scope>NUCLEOTIDE SEQUENCE</scope>
    <source>
        <strain evidence="1">CHK179-28034</strain>
    </source>
</reference>
<organism evidence="1 2">
    <name type="scientific">Candidatus Anaerobutyricum stercoris</name>
    <dbReference type="NCBI Taxonomy" id="2838457"/>
    <lineage>
        <taxon>Bacteria</taxon>
        <taxon>Bacillati</taxon>
        <taxon>Bacillota</taxon>
        <taxon>Clostridia</taxon>
        <taxon>Lachnospirales</taxon>
        <taxon>Lachnospiraceae</taxon>
        <taxon>Anaerobutyricum</taxon>
    </lineage>
</organism>
<evidence type="ECO:0000313" key="2">
    <source>
        <dbReference type="Proteomes" id="UP000824049"/>
    </source>
</evidence>
<dbReference type="Proteomes" id="UP000824049">
    <property type="component" value="Unassembled WGS sequence"/>
</dbReference>
<comment type="caution">
    <text evidence="1">The sequence shown here is derived from an EMBL/GenBank/DDBJ whole genome shotgun (WGS) entry which is preliminary data.</text>
</comment>